<dbReference type="Proteomes" id="UP000886339">
    <property type="component" value="Unassembled WGS sequence"/>
</dbReference>
<dbReference type="GO" id="GO:0032259">
    <property type="term" value="P:methylation"/>
    <property type="evidence" value="ECO:0007669"/>
    <property type="project" value="UniProtKB-KW"/>
</dbReference>
<gene>
    <name evidence="1" type="ORF">ENJ12_05335</name>
</gene>
<keyword evidence="1" id="KW-0808">Transferase</keyword>
<accession>A0A831RWV2</accession>
<organism evidence="1">
    <name type="scientific">Thiolapillus brandeum</name>
    <dbReference type="NCBI Taxonomy" id="1076588"/>
    <lineage>
        <taxon>Bacteria</taxon>
        <taxon>Pseudomonadati</taxon>
        <taxon>Pseudomonadota</taxon>
        <taxon>Gammaproteobacteria</taxon>
        <taxon>Chromatiales</taxon>
        <taxon>Sedimenticolaceae</taxon>
        <taxon>Thiolapillus</taxon>
    </lineage>
</organism>
<evidence type="ECO:0000313" key="1">
    <source>
        <dbReference type="EMBL" id="HEC06250.1"/>
    </source>
</evidence>
<keyword evidence="1" id="KW-0489">Methyltransferase</keyword>
<dbReference type="AlphaFoldDB" id="A0A831RWV2"/>
<dbReference type="EMBL" id="DRLF01000190">
    <property type="protein sequence ID" value="HEC06250.1"/>
    <property type="molecule type" value="Genomic_DNA"/>
</dbReference>
<dbReference type="GO" id="GO:0008168">
    <property type="term" value="F:methyltransferase activity"/>
    <property type="evidence" value="ECO:0007669"/>
    <property type="project" value="UniProtKB-KW"/>
</dbReference>
<comment type="caution">
    <text evidence="1">The sequence shown here is derived from an EMBL/GenBank/DDBJ whole genome shotgun (WGS) entry which is preliminary data.</text>
</comment>
<protein>
    <submittedName>
        <fullName evidence="1">SAM-dependent methyltransferase</fullName>
    </submittedName>
</protein>
<feature type="non-terminal residue" evidence="1">
    <location>
        <position position="40"/>
    </location>
</feature>
<sequence>MVARTFKDYFSDASGDYSRYRPDYPAELFGWLASVSRQHG</sequence>
<reference evidence="1" key="1">
    <citation type="journal article" date="2020" name="mSystems">
        <title>Genome- and Community-Level Interaction Insights into Carbon Utilization and Element Cycling Functions of Hydrothermarchaeota in Hydrothermal Sediment.</title>
        <authorList>
            <person name="Zhou Z."/>
            <person name="Liu Y."/>
            <person name="Xu W."/>
            <person name="Pan J."/>
            <person name="Luo Z.H."/>
            <person name="Li M."/>
        </authorList>
    </citation>
    <scope>NUCLEOTIDE SEQUENCE [LARGE SCALE GENOMIC DNA]</scope>
    <source>
        <strain evidence="1">HyVt-458</strain>
    </source>
</reference>
<name>A0A831RWV2_9GAMM</name>
<proteinExistence type="predicted"/>